<protein>
    <submittedName>
        <fullName evidence="1">Uncharacterized protein</fullName>
    </submittedName>
</protein>
<reference evidence="1" key="2">
    <citation type="submission" date="2023-04" db="EMBL/GenBank/DDBJ databases">
        <authorList>
            <person name="Bruccoleri R.E."/>
            <person name="Oakeley E.J."/>
            <person name="Faust A.-M."/>
            <person name="Dessus-Babus S."/>
            <person name="Altorfer M."/>
            <person name="Burckhardt D."/>
            <person name="Oertli M."/>
            <person name="Naumann U."/>
            <person name="Petersen F."/>
            <person name="Wong J."/>
        </authorList>
    </citation>
    <scope>NUCLEOTIDE SEQUENCE</scope>
    <source>
        <strain evidence="1">GSM-AAB239-AS_SAM_17_03QT</strain>
        <tissue evidence="1">Leaf</tissue>
    </source>
</reference>
<name>A0AAX6F7A1_IRIPA</name>
<accession>A0AAX6F7A1</accession>
<sequence length="111" mass="12817">MRWCFDSHIRPQIRRSPIFERHRAHLWSHHRRVVTHRAFSEPCRRTRCLPCFTCFLRRPGSSAALQASARPPPSFTAVSTAPSLLVFLSRHFSSASLSSSIISKWLVFLSK</sequence>
<keyword evidence="2" id="KW-1185">Reference proteome</keyword>
<evidence type="ECO:0000313" key="1">
    <source>
        <dbReference type="EMBL" id="KAJ6812304.1"/>
    </source>
</evidence>
<proteinExistence type="predicted"/>
<comment type="caution">
    <text evidence="1">The sequence shown here is derived from an EMBL/GenBank/DDBJ whole genome shotgun (WGS) entry which is preliminary data.</text>
</comment>
<organism evidence="1 2">
    <name type="scientific">Iris pallida</name>
    <name type="common">Sweet iris</name>
    <dbReference type="NCBI Taxonomy" id="29817"/>
    <lineage>
        <taxon>Eukaryota</taxon>
        <taxon>Viridiplantae</taxon>
        <taxon>Streptophyta</taxon>
        <taxon>Embryophyta</taxon>
        <taxon>Tracheophyta</taxon>
        <taxon>Spermatophyta</taxon>
        <taxon>Magnoliopsida</taxon>
        <taxon>Liliopsida</taxon>
        <taxon>Asparagales</taxon>
        <taxon>Iridaceae</taxon>
        <taxon>Iridoideae</taxon>
        <taxon>Irideae</taxon>
        <taxon>Iris</taxon>
    </lineage>
</organism>
<reference evidence="1" key="1">
    <citation type="journal article" date="2023" name="GigaByte">
        <title>Genome assembly of the bearded iris, Iris pallida Lam.</title>
        <authorList>
            <person name="Bruccoleri R.E."/>
            <person name="Oakeley E.J."/>
            <person name="Faust A.M.E."/>
            <person name="Altorfer M."/>
            <person name="Dessus-Babus S."/>
            <person name="Burckhardt D."/>
            <person name="Oertli M."/>
            <person name="Naumann U."/>
            <person name="Petersen F."/>
            <person name="Wong J."/>
        </authorList>
    </citation>
    <scope>NUCLEOTIDE SEQUENCE</scope>
    <source>
        <strain evidence="1">GSM-AAB239-AS_SAM_17_03QT</strain>
    </source>
</reference>
<dbReference type="AlphaFoldDB" id="A0AAX6F7A1"/>
<gene>
    <name evidence="1" type="ORF">M6B38_149420</name>
</gene>
<evidence type="ECO:0000313" key="2">
    <source>
        <dbReference type="Proteomes" id="UP001140949"/>
    </source>
</evidence>
<dbReference type="EMBL" id="JANAVB010031217">
    <property type="protein sequence ID" value="KAJ6812304.1"/>
    <property type="molecule type" value="Genomic_DNA"/>
</dbReference>
<dbReference type="Proteomes" id="UP001140949">
    <property type="component" value="Unassembled WGS sequence"/>
</dbReference>